<dbReference type="InterPro" id="IPR036921">
    <property type="entry name" value="PurM-like_N_sf"/>
</dbReference>
<protein>
    <submittedName>
        <fullName evidence="3">Methanogenesis marker 2 protein</fullName>
    </submittedName>
</protein>
<dbReference type="InterPro" id="IPR010918">
    <property type="entry name" value="PurM-like_C_dom"/>
</dbReference>
<dbReference type="Pfam" id="PF00586">
    <property type="entry name" value="AIRS"/>
    <property type="match status" value="1"/>
</dbReference>
<proteinExistence type="predicted"/>
<dbReference type="CDD" id="cd02192">
    <property type="entry name" value="PurM-like3"/>
    <property type="match status" value="1"/>
</dbReference>
<dbReference type="InterPro" id="IPR017668">
    <property type="entry name" value="Methan_mark_2"/>
</dbReference>
<reference evidence="3 4" key="1">
    <citation type="submission" date="2019-09" db="EMBL/GenBank/DDBJ databases">
        <title>The complete genome of Methanoplanus sp. FWC-SCC4.</title>
        <authorList>
            <person name="Chen S.-C."/>
            <person name="Zhou Y.-Z."/>
            <person name="Lai M.-C."/>
        </authorList>
    </citation>
    <scope>NUCLEOTIDE SEQUENCE [LARGE SCALE GENOMIC DNA]</scope>
    <source>
        <strain evidence="3 4">FWC-SCC4</strain>
    </source>
</reference>
<sequence length="333" mass="36210">MVFSVEETCSTEAIAKAVREYAGVTRKHAIGEIIHCLRIESDDVVVSFGEDAALIKNNDDGLLLAADGIWSMLMEADPYWAGFCAVLVNVHDIAAMGGKPLAMVDILSIQNEKICHEVLRGMADASKKFGVPIVGGHLHPDSDFSAIDVAIMGIVKMEDAIFSHTAGPDDHIIAAIDLNGRIHPSCALNWDSATIRSQDEVRGQIRVMQRLGEMHLLTAGKDISNPGVIGTLGMLLETSNAGAVIDLGKIPRPDLLSLGIPFSQWVRIYPGMGFIVTAKEENVSKVIEMFEEVGITASDIGYINDSRNLTITYNRKESSVFDLEKEGIMRLFD</sequence>
<dbReference type="Pfam" id="PF02769">
    <property type="entry name" value="AIRS_C"/>
    <property type="match status" value="1"/>
</dbReference>
<evidence type="ECO:0000313" key="4">
    <source>
        <dbReference type="Proteomes" id="UP001301797"/>
    </source>
</evidence>
<evidence type="ECO:0000259" key="1">
    <source>
        <dbReference type="Pfam" id="PF00586"/>
    </source>
</evidence>
<evidence type="ECO:0000313" key="3">
    <source>
        <dbReference type="EMBL" id="WOF15473.1"/>
    </source>
</evidence>
<dbReference type="InterPro" id="IPR016188">
    <property type="entry name" value="PurM-like_N"/>
</dbReference>
<feature type="domain" description="PurM-like N-terminal" evidence="1">
    <location>
        <begin position="49"/>
        <end position="155"/>
    </location>
</feature>
<dbReference type="EMBL" id="CP043875">
    <property type="protein sequence ID" value="WOF15473.1"/>
    <property type="molecule type" value="Genomic_DNA"/>
</dbReference>
<dbReference type="PANTHER" id="PTHR30270:SF0">
    <property type="entry name" value="THIAMINE-MONOPHOSPHATE KINASE"/>
    <property type="match status" value="1"/>
</dbReference>
<dbReference type="NCBIfam" id="TIGR03267">
    <property type="entry name" value="methan_mark_2"/>
    <property type="match status" value="1"/>
</dbReference>
<dbReference type="InterPro" id="IPR036676">
    <property type="entry name" value="PurM-like_C_sf"/>
</dbReference>
<keyword evidence="4" id="KW-1185">Reference proteome</keyword>
<dbReference type="Gene3D" id="3.90.650.10">
    <property type="entry name" value="PurM-like C-terminal domain"/>
    <property type="match status" value="1"/>
</dbReference>
<dbReference type="Proteomes" id="UP001301797">
    <property type="component" value="Chromosome"/>
</dbReference>
<dbReference type="SUPFAM" id="SSF55326">
    <property type="entry name" value="PurM N-terminal domain-like"/>
    <property type="match status" value="1"/>
</dbReference>
<dbReference type="Gene3D" id="3.30.1330.10">
    <property type="entry name" value="PurM-like, N-terminal domain"/>
    <property type="match status" value="1"/>
</dbReference>
<accession>A0AA97FCE0</accession>
<dbReference type="PANTHER" id="PTHR30270">
    <property type="entry name" value="THIAMINE-MONOPHOSPHATE KINASE"/>
    <property type="match status" value="1"/>
</dbReference>
<dbReference type="PIRSF" id="PIRSF036540">
    <property type="entry name" value="UCP036540_AIR"/>
    <property type="match status" value="1"/>
</dbReference>
<dbReference type="GO" id="GO:0009030">
    <property type="term" value="F:thiamine-phosphate kinase activity"/>
    <property type="evidence" value="ECO:0007669"/>
    <property type="project" value="InterPro"/>
</dbReference>
<feature type="domain" description="PurM-like C-terminal" evidence="2">
    <location>
        <begin position="198"/>
        <end position="313"/>
    </location>
</feature>
<dbReference type="InterPro" id="IPR006283">
    <property type="entry name" value="ThiL-like"/>
</dbReference>
<name>A0AA97FCE0_9EURY</name>
<gene>
    <name evidence="3" type="ORF">F1737_01640</name>
</gene>
<organism evidence="3 4">
    <name type="scientific">Methanochimaera problematica</name>
    <dbReference type="NCBI Taxonomy" id="2609417"/>
    <lineage>
        <taxon>Archaea</taxon>
        <taxon>Methanobacteriati</taxon>
        <taxon>Methanobacteriota</taxon>
        <taxon>Stenosarchaea group</taxon>
        <taxon>Methanomicrobia</taxon>
        <taxon>Methanomicrobiales</taxon>
        <taxon>Methanomicrobiaceae</taxon>
        <taxon>Methanochimaera</taxon>
    </lineage>
</organism>
<dbReference type="InterPro" id="IPR011413">
    <property type="entry name" value="UCP036540_AIR"/>
</dbReference>
<dbReference type="KEGG" id="mefw:F1737_01640"/>
<dbReference type="SUPFAM" id="SSF56042">
    <property type="entry name" value="PurM C-terminal domain-like"/>
    <property type="match status" value="1"/>
</dbReference>
<dbReference type="AlphaFoldDB" id="A0AA97FCE0"/>
<dbReference type="GO" id="GO:0009228">
    <property type="term" value="P:thiamine biosynthetic process"/>
    <property type="evidence" value="ECO:0007669"/>
    <property type="project" value="InterPro"/>
</dbReference>
<evidence type="ECO:0000259" key="2">
    <source>
        <dbReference type="Pfam" id="PF02769"/>
    </source>
</evidence>